<feature type="non-terminal residue" evidence="7">
    <location>
        <position position="257"/>
    </location>
</feature>
<keyword evidence="5" id="KW-0411">Iron-sulfur</keyword>
<dbReference type="SFLD" id="SFLDG01082">
    <property type="entry name" value="B12-binding_domain_containing"/>
    <property type="match status" value="1"/>
</dbReference>
<dbReference type="PANTHER" id="PTHR43409">
    <property type="entry name" value="ANAEROBIC MAGNESIUM-PROTOPORPHYRIN IX MONOMETHYL ESTER CYCLASE-RELATED"/>
    <property type="match status" value="1"/>
</dbReference>
<gene>
    <name evidence="7" type="ORF">S01H1_55000</name>
</gene>
<evidence type="ECO:0000256" key="1">
    <source>
        <dbReference type="ARBA" id="ARBA00001966"/>
    </source>
</evidence>
<dbReference type="InterPro" id="IPR007197">
    <property type="entry name" value="rSAM"/>
</dbReference>
<dbReference type="EMBL" id="BARS01035718">
    <property type="protein sequence ID" value="GAG21725.1"/>
    <property type="molecule type" value="Genomic_DNA"/>
</dbReference>
<accession>X0VTY6</accession>
<dbReference type="PANTHER" id="PTHR43409:SF3">
    <property type="entry name" value="HYPOTHETICAL METHYLTRANSFERASE"/>
    <property type="match status" value="1"/>
</dbReference>
<keyword evidence="3" id="KW-0479">Metal-binding</keyword>
<evidence type="ECO:0000313" key="7">
    <source>
        <dbReference type="EMBL" id="GAG21725.1"/>
    </source>
</evidence>
<sequence length="257" mass="29361">LSGMVAQQNSAREVVDRCRKLGTKIVAGGPLFTPGNEDFGFDDIDHLVFNEAENIMPLFLEDLKKGCAKHIYTSEERPDIRETPVPLWSLINKRNYHVMSIQYSRGCPFNCEFCDIIILNGHRPRTKDKSQVVAELDALYDMGWRARVFFVDDNFIGNKRKLKSEILPAIIKWMEEKKRPFTFLTEASMNLADDEELMRLMNEAGFEMVFVGIESPNEESLLECNKVPNKNRDLLASVKKMQNCGLQVQGGFIVGFD</sequence>
<dbReference type="PROSITE" id="PS51918">
    <property type="entry name" value="RADICAL_SAM"/>
    <property type="match status" value="1"/>
</dbReference>
<dbReference type="SFLD" id="SFLDS00029">
    <property type="entry name" value="Radical_SAM"/>
    <property type="match status" value="1"/>
</dbReference>
<dbReference type="SUPFAM" id="SSF102114">
    <property type="entry name" value="Radical SAM enzymes"/>
    <property type="match status" value="1"/>
</dbReference>
<proteinExistence type="predicted"/>
<dbReference type="GO" id="GO:0046872">
    <property type="term" value="F:metal ion binding"/>
    <property type="evidence" value="ECO:0007669"/>
    <property type="project" value="UniProtKB-KW"/>
</dbReference>
<dbReference type="InterPro" id="IPR058240">
    <property type="entry name" value="rSAM_sf"/>
</dbReference>
<dbReference type="InterPro" id="IPR023404">
    <property type="entry name" value="rSAM_horseshoe"/>
</dbReference>
<feature type="non-terminal residue" evidence="7">
    <location>
        <position position="1"/>
    </location>
</feature>
<organism evidence="7">
    <name type="scientific">marine sediment metagenome</name>
    <dbReference type="NCBI Taxonomy" id="412755"/>
    <lineage>
        <taxon>unclassified sequences</taxon>
        <taxon>metagenomes</taxon>
        <taxon>ecological metagenomes</taxon>
    </lineage>
</organism>
<dbReference type="SFLD" id="SFLDG01123">
    <property type="entry name" value="methyltransferase_(Class_B)"/>
    <property type="match status" value="1"/>
</dbReference>
<keyword evidence="4" id="KW-0408">Iron</keyword>
<evidence type="ECO:0000259" key="6">
    <source>
        <dbReference type="PROSITE" id="PS51918"/>
    </source>
</evidence>
<evidence type="ECO:0000256" key="3">
    <source>
        <dbReference type="ARBA" id="ARBA00022723"/>
    </source>
</evidence>
<comment type="cofactor">
    <cofactor evidence="1">
        <name>[4Fe-4S] cluster</name>
        <dbReference type="ChEBI" id="CHEBI:49883"/>
    </cofactor>
</comment>
<comment type="caution">
    <text evidence="7">The sequence shown here is derived from an EMBL/GenBank/DDBJ whole genome shotgun (WGS) entry which is preliminary data.</text>
</comment>
<dbReference type="InterPro" id="IPR034466">
    <property type="entry name" value="Methyltransferase_Class_B"/>
</dbReference>
<name>X0VTY6_9ZZZZ</name>
<dbReference type="CDD" id="cd01335">
    <property type="entry name" value="Radical_SAM"/>
    <property type="match status" value="1"/>
</dbReference>
<dbReference type="Pfam" id="PF04055">
    <property type="entry name" value="Radical_SAM"/>
    <property type="match status" value="1"/>
</dbReference>
<dbReference type="AlphaFoldDB" id="X0VTY6"/>
<keyword evidence="2" id="KW-0949">S-adenosyl-L-methionine</keyword>
<reference evidence="7" key="1">
    <citation type="journal article" date="2014" name="Front. Microbiol.">
        <title>High frequency of phylogenetically diverse reductive dehalogenase-homologous genes in deep subseafloor sedimentary metagenomes.</title>
        <authorList>
            <person name="Kawai M."/>
            <person name="Futagami T."/>
            <person name="Toyoda A."/>
            <person name="Takaki Y."/>
            <person name="Nishi S."/>
            <person name="Hori S."/>
            <person name="Arai W."/>
            <person name="Tsubouchi T."/>
            <person name="Morono Y."/>
            <person name="Uchiyama I."/>
            <person name="Ito T."/>
            <person name="Fujiyama A."/>
            <person name="Inagaki F."/>
            <person name="Takami H."/>
        </authorList>
    </citation>
    <scope>NUCLEOTIDE SEQUENCE</scope>
    <source>
        <strain evidence="7">Expedition CK06-06</strain>
    </source>
</reference>
<dbReference type="InterPro" id="IPR051198">
    <property type="entry name" value="BchE-like"/>
</dbReference>
<evidence type="ECO:0000256" key="2">
    <source>
        <dbReference type="ARBA" id="ARBA00022691"/>
    </source>
</evidence>
<evidence type="ECO:0000256" key="5">
    <source>
        <dbReference type="ARBA" id="ARBA00023014"/>
    </source>
</evidence>
<evidence type="ECO:0000256" key="4">
    <source>
        <dbReference type="ARBA" id="ARBA00023004"/>
    </source>
</evidence>
<dbReference type="GO" id="GO:0051539">
    <property type="term" value="F:4 iron, 4 sulfur cluster binding"/>
    <property type="evidence" value="ECO:0007669"/>
    <property type="project" value="UniProtKB-KW"/>
</dbReference>
<dbReference type="GO" id="GO:0005829">
    <property type="term" value="C:cytosol"/>
    <property type="evidence" value="ECO:0007669"/>
    <property type="project" value="TreeGrafter"/>
</dbReference>
<protein>
    <recommendedName>
        <fullName evidence="6">Radical SAM core domain-containing protein</fullName>
    </recommendedName>
</protein>
<feature type="domain" description="Radical SAM core" evidence="6">
    <location>
        <begin position="91"/>
        <end position="257"/>
    </location>
</feature>
<dbReference type="Gene3D" id="3.80.30.20">
    <property type="entry name" value="tm_1862 like domain"/>
    <property type="match status" value="1"/>
</dbReference>
<dbReference type="GO" id="GO:0003824">
    <property type="term" value="F:catalytic activity"/>
    <property type="evidence" value="ECO:0007669"/>
    <property type="project" value="InterPro"/>
</dbReference>
<dbReference type="Gene3D" id="3.40.50.280">
    <property type="entry name" value="Cobalamin-binding domain"/>
    <property type="match status" value="1"/>
</dbReference>